<dbReference type="AlphaFoldDB" id="A0A6I6IMK0"/>
<dbReference type="OrthoDB" id="8479024at2"/>
<organism evidence="1 2">
    <name type="scientific">Roseovarius faecimaris</name>
    <dbReference type="NCBI Taxonomy" id="2494550"/>
    <lineage>
        <taxon>Bacteria</taxon>
        <taxon>Pseudomonadati</taxon>
        <taxon>Pseudomonadota</taxon>
        <taxon>Alphaproteobacteria</taxon>
        <taxon>Rhodobacterales</taxon>
        <taxon>Roseobacteraceae</taxon>
        <taxon>Roseovarius</taxon>
    </lineage>
</organism>
<evidence type="ECO:0000313" key="2">
    <source>
        <dbReference type="Proteomes" id="UP000428330"/>
    </source>
</evidence>
<evidence type="ECO:0000313" key="1">
    <source>
        <dbReference type="EMBL" id="QGX98239.1"/>
    </source>
</evidence>
<dbReference type="Proteomes" id="UP000428330">
    <property type="component" value="Chromosome"/>
</dbReference>
<name>A0A6I6IMK0_9RHOB</name>
<reference evidence="2" key="1">
    <citation type="submission" date="2018-12" db="EMBL/GenBank/DDBJ databases">
        <title>Complete genome sequence of Roseovarius sp. MME-070.</title>
        <authorList>
            <person name="Nam Y.-D."/>
            <person name="Kang J."/>
            <person name="Chung W.-H."/>
            <person name="Park Y.S."/>
        </authorList>
    </citation>
    <scope>NUCLEOTIDE SEQUENCE [LARGE SCALE GENOMIC DNA]</scope>
    <source>
        <strain evidence="2">MME-070</strain>
    </source>
</reference>
<accession>A0A6I6IMK0</accession>
<dbReference type="InterPro" id="IPR010865">
    <property type="entry name" value="DUF1499"/>
</dbReference>
<sequence>MKWLIPMLAAAALLLAGLAIWVRIAPTDPAAWHGIPEEVPRRHSANSDLREIDGSLAALDAIIRATPRTERLAGSVEDGMVTYVTRTALFGFPDYTTVRQDGARLTIFARSRFGKSDLGVNAARVEGWLALLGQG</sequence>
<proteinExistence type="predicted"/>
<protein>
    <submittedName>
        <fullName evidence="1">DUF1499 domain-containing protein</fullName>
    </submittedName>
</protein>
<dbReference type="Pfam" id="PF07386">
    <property type="entry name" value="DUF1499"/>
    <property type="match status" value="1"/>
</dbReference>
<keyword evidence="2" id="KW-1185">Reference proteome</keyword>
<dbReference type="RefSeq" id="WP_157706871.1">
    <property type="nucleotide sequence ID" value="NZ_CP034348.1"/>
</dbReference>
<dbReference type="KEGG" id="rom:EI983_08065"/>
<gene>
    <name evidence="1" type="ORF">EI983_08065</name>
</gene>
<dbReference type="EMBL" id="CP034348">
    <property type="protein sequence ID" value="QGX98239.1"/>
    <property type="molecule type" value="Genomic_DNA"/>
</dbReference>